<dbReference type="Proteomes" id="UP001150538">
    <property type="component" value="Unassembled WGS sequence"/>
</dbReference>
<reference evidence="1" key="1">
    <citation type="submission" date="2022-07" db="EMBL/GenBank/DDBJ databases">
        <title>Phylogenomic reconstructions and comparative analyses of Kickxellomycotina fungi.</title>
        <authorList>
            <person name="Reynolds N.K."/>
            <person name="Stajich J.E."/>
            <person name="Barry K."/>
            <person name="Grigoriev I.V."/>
            <person name="Crous P."/>
            <person name="Smith M.E."/>
        </authorList>
    </citation>
    <scope>NUCLEOTIDE SEQUENCE</scope>
    <source>
        <strain evidence="1">NBRC 100468</strain>
    </source>
</reference>
<keyword evidence="2" id="KW-1185">Reference proteome</keyword>
<name>A0A9W7ZKC1_9FUNG</name>
<feature type="non-terminal residue" evidence="1">
    <location>
        <position position="113"/>
    </location>
</feature>
<proteinExistence type="predicted"/>
<dbReference type="EMBL" id="JANBPU010000688">
    <property type="protein sequence ID" value="KAJ1909777.1"/>
    <property type="molecule type" value="Genomic_DNA"/>
</dbReference>
<gene>
    <name evidence="1" type="ORF">H4219_006346</name>
</gene>
<dbReference type="AlphaFoldDB" id="A0A9W7ZKC1"/>
<sequence>MSSDLIKQTPPDSTILELWKQCFVPSSDEVKTWSRFCKVLDLFYPEVSGVEPIEEPHIRALVRINAFCFNFKKLTSKSQKETIGHIVVGFAIGILEEAEKFLSCLWQVYWKEY</sequence>
<organism evidence="1 2">
    <name type="scientific">Mycoemilia scoparia</name>
    <dbReference type="NCBI Taxonomy" id="417184"/>
    <lineage>
        <taxon>Eukaryota</taxon>
        <taxon>Fungi</taxon>
        <taxon>Fungi incertae sedis</taxon>
        <taxon>Zoopagomycota</taxon>
        <taxon>Kickxellomycotina</taxon>
        <taxon>Kickxellomycetes</taxon>
        <taxon>Kickxellales</taxon>
        <taxon>Kickxellaceae</taxon>
        <taxon>Mycoemilia</taxon>
    </lineage>
</organism>
<protein>
    <submittedName>
        <fullName evidence="1">Uncharacterized protein</fullName>
    </submittedName>
</protein>
<comment type="caution">
    <text evidence="1">The sequence shown here is derived from an EMBL/GenBank/DDBJ whole genome shotgun (WGS) entry which is preliminary data.</text>
</comment>
<evidence type="ECO:0000313" key="2">
    <source>
        <dbReference type="Proteomes" id="UP001150538"/>
    </source>
</evidence>
<accession>A0A9W7ZKC1</accession>
<evidence type="ECO:0000313" key="1">
    <source>
        <dbReference type="EMBL" id="KAJ1909777.1"/>
    </source>
</evidence>